<comment type="caution">
    <text evidence="1">The sequence shown here is derived from an EMBL/GenBank/DDBJ whole genome shotgun (WGS) entry which is preliminary data.</text>
</comment>
<gene>
    <name evidence="1" type="ORF">A2U01_0001188</name>
</gene>
<evidence type="ECO:0000313" key="1">
    <source>
        <dbReference type="EMBL" id="MCH80420.1"/>
    </source>
</evidence>
<accession>A0A392LZI0</accession>
<dbReference type="Proteomes" id="UP000265520">
    <property type="component" value="Unassembled WGS sequence"/>
</dbReference>
<reference evidence="1 2" key="1">
    <citation type="journal article" date="2018" name="Front. Plant Sci.">
        <title>Red Clover (Trifolium pratense) and Zigzag Clover (T. medium) - A Picture of Genomic Similarities and Differences.</title>
        <authorList>
            <person name="Dluhosova J."/>
            <person name="Istvanek J."/>
            <person name="Nedelnik J."/>
            <person name="Repkova J."/>
        </authorList>
    </citation>
    <scope>NUCLEOTIDE SEQUENCE [LARGE SCALE GENOMIC DNA]</scope>
    <source>
        <strain evidence="2">cv. 10/8</strain>
        <tissue evidence="1">Leaf</tissue>
    </source>
</reference>
<protein>
    <submittedName>
        <fullName evidence="1">Uncharacterized protein</fullName>
    </submittedName>
</protein>
<dbReference type="EMBL" id="LXQA010001039">
    <property type="protein sequence ID" value="MCH80420.1"/>
    <property type="molecule type" value="Genomic_DNA"/>
</dbReference>
<keyword evidence="2" id="KW-1185">Reference proteome</keyword>
<organism evidence="1 2">
    <name type="scientific">Trifolium medium</name>
    <dbReference type="NCBI Taxonomy" id="97028"/>
    <lineage>
        <taxon>Eukaryota</taxon>
        <taxon>Viridiplantae</taxon>
        <taxon>Streptophyta</taxon>
        <taxon>Embryophyta</taxon>
        <taxon>Tracheophyta</taxon>
        <taxon>Spermatophyta</taxon>
        <taxon>Magnoliopsida</taxon>
        <taxon>eudicotyledons</taxon>
        <taxon>Gunneridae</taxon>
        <taxon>Pentapetalae</taxon>
        <taxon>rosids</taxon>
        <taxon>fabids</taxon>
        <taxon>Fabales</taxon>
        <taxon>Fabaceae</taxon>
        <taxon>Papilionoideae</taxon>
        <taxon>50 kb inversion clade</taxon>
        <taxon>NPAAA clade</taxon>
        <taxon>Hologalegina</taxon>
        <taxon>IRL clade</taxon>
        <taxon>Trifolieae</taxon>
        <taxon>Trifolium</taxon>
    </lineage>
</organism>
<evidence type="ECO:0000313" key="2">
    <source>
        <dbReference type="Proteomes" id="UP000265520"/>
    </source>
</evidence>
<proteinExistence type="predicted"/>
<sequence>MHQCIVTMHRFKLLSDSQPSCFESVQNQSCTMHRFKLLSDSRPSCFESVQNQSCTMHRFKLLSDSQPSHFESVQINVVSVQDSLGFLTFAPCTGSCFYGLLAPVQLQHALVRQI</sequence>
<name>A0A392LZI0_9FABA</name>
<dbReference type="AlphaFoldDB" id="A0A392LZI0"/>